<dbReference type="CDD" id="cd16295">
    <property type="entry name" value="TTHA0252-CPSF-like_MBL-fold"/>
    <property type="match status" value="1"/>
</dbReference>
<feature type="domain" description="Metallo-beta-lactamase" evidence="2">
    <location>
        <begin position="13"/>
        <end position="240"/>
    </location>
</feature>
<gene>
    <name evidence="4" type="ORF">Tharo_2290</name>
</gene>
<dbReference type="InterPro" id="IPR022712">
    <property type="entry name" value="Beta_Casp"/>
</dbReference>
<evidence type="ECO:0000259" key="2">
    <source>
        <dbReference type="SMART" id="SM00849"/>
    </source>
</evidence>
<dbReference type="Gene3D" id="3.40.50.10890">
    <property type="match status" value="1"/>
</dbReference>
<evidence type="ECO:0000313" key="4">
    <source>
        <dbReference type="EMBL" id="AVR89188.1"/>
    </source>
</evidence>
<dbReference type="SMART" id="SM00849">
    <property type="entry name" value="Lactamase_B"/>
    <property type="match status" value="1"/>
</dbReference>
<dbReference type="RefSeq" id="WP_107221336.1">
    <property type="nucleotide sequence ID" value="NZ_CP028339.1"/>
</dbReference>
<dbReference type="SUPFAM" id="SSF56281">
    <property type="entry name" value="Metallo-hydrolase/oxidoreductase"/>
    <property type="match status" value="1"/>
</dbReference>
<keyword evidence="5" id="KW-1185">Reference proteome</keyword>
<keyword evidence="1" id="KW-0378">Hydrolase</keyword>
<name>A0A2R4BPC4_THAAR</name>
<protein>
    <submittedName>
        <fullName evidence="4">RNA processing exonuclease</fullName>
    </submittedName>
</protein>
<sequence>MKLTFYGAAGEVTGSCLRVDHEGGSFLVDCGLFQGGREAARKNRQALDFGPREIDFVLLTHAHLDHSGLLPRLVALGYKRLIHATAATVDLLGVMLMDSAHIQEKEAEWALRNARSRKARRWVEPTPLYTVEQARTSLGRLRAVAYDTAYEPGPGVRCRFRDAGHILGSAVIEIEIAEDGRTRSLVVSGDLGQPMRPVLQDPTPIRRADYLCIESTYGNRAHRSFEETCAELATILHHTLKQAGGNVIIPAFAVGRTQEMLFVLADLVRSGRIDRLDVVVDSPMAAAATQLTVLHADLWDDETRELYAWMQRNTDCFRLRFVQDVEESMALNSVGGGLVIISASGMCDAGRVRHHLRYNLGRRECAVVIAGFQAAGTLGRRLVDGARQVSLFGERVAVRARIHTIGGLSAHADQPALLNWLRHFEAPPRRTFVVHGETEAAAALAAAAERELGWPALTVAEALVPYYLDGSSREQARR</sequence>
<proteinExistence type="predicted"/>
<dbReference type="PANTHER" id="PTHR11203">
    <property type="entry name" value="CLEAVAGE AND POLYADENYLATION SPECIFICITY FACTOR FAMILY MEMBER"/>
    <property type="match status" value="1"/>
</dbReference>
<dbReference type="Gene3D" id="3.60.15.10">
    <property type="entry name" value="Ribonuclease Z/Hydroxyacylglutathione hydrolase-like"/>
    <property type="match status" value="1"/>
</dbReference>
<dbReference type="OrthoDB" id="9803916at2"/>
<keyword evidence="4" id="KW-0269">Exonuclease</keyword>
<organism evidence="4 5">
    <name type="scientific">Thauera aromatica K172</name>
    <dbReference type="NCBI Taxonomy" id="44139"/>
    <lineage>
        <taxon>Bacteria</taxon>
        <taxon>Pseudomonadati</taxon>
        <taxon>Pseudomonadota</taxon>
        <taxon>Betaproteobacteria</taxon>
        <taxon>Rhodocyclales</taxon>
        <taxon>Zoogloeaceae</taxon>
        <taxon>Thauera</taxon>
    </lineage>
</organism>
<evidence type="ECO:0000256" key="1">
    <source>
        <dbReference type="ARBA" id="ARBA00022801"/>
    </source>
</evidence>
<reference evidence="4 5" key="1">
    <citation type="submission" date="2018-03" db="EMBL/GenBank/DDBJ databases">
        <title>Complete genome sequence of Thauera aromatica, a model organism for studying aromatic compound degradation under denitrifying conditions.</title>
        <authorList>
            <person name="Lo H.-Y."/>
            <person name="Goris T."/>
            <person name="Boll M."/>
            <person name="Mueller J.A."/>
        </authorList>
    </citation>
    <scope>NUCLEOTIDE SEQUENCE [LARGE SCALE GENOMIC DNA]</scope>
    <source>
        <strain evidence="4 5">K172</strain>
    </source>
</reference>
<dbReference type="SMART" id="SM01027">
    <property type="entry name" value="Beta-Casp"/>
    <property type="match status" value="1"/>
</dbReference>
<feature type="domain" description="Beta-Casp" evidence="3">
    <location>
        <begin position="257"/>
        <end position="382"/>
    </location>
</feature>
<dbReference type="AlphaFoldDB" id="A0A2R4BPC4"/>
<keyword evidence="4" id="KW-0540">Nuclease</keyword>
<dbReference type="GO" id="GO:0004521">
    <property type="term" value="F:RNA endonuclease activity"/>
    <property type="evidence" value="ECO:0007669"/>
    <property type="project" value="TreeGrafter"/>
</dbReference>
<dbReference type="InterPro" id="IPR050698">
    <property type="entry name" value="MBL"/>
</dbReference>
<dbReference type="Pfam" id="PF07521">
    <property type="entry name" value="RMMBL"/>
    <property type="match status" value="1"/>
</dbReference>
<accession>A0A2R4BPC4</accession>
<dbReference type="InterPro" id="IPR036866">
    <property type="entry name" value="RibonucZ/Hydroxyglut_hydro"/>
</dbReference>
<dbReference type="Proteomes" id="UP000241885">
    <property type="component" value="Chromosome"/>
</dbReference>
<dbReference type="KEGG" id="tak:Tharo_2290"/>
<dbReference type="Pfam" id="PF00753">
    <property type="entry name" value="Lactamase_B"/>
    <property type="match status" value="1"/>
</dbReference>
<dbReference type="EMBL" id="CP028339">
    <property type="protein sequence ID" value="AVR89188.1"/>
    <property type="molecule type" value="Genomic_DNA"/>
</dbReference>
<evidence type="ECO:0000313" key="5">
    <source>
        <dbReference type="Proteomes" id="UP000241885"/>
    </source>
</evidence>
<dbReference type="InterPro" id="IPR011108">
    <property type="entry name" value="RMMBL"/>
</dbReference>
<dbReference type="InterPro" id="IPR001279">
    <property type="entry name" value="Metallo-B-lactamas"/>
</dbReference>
<dbReference type="PANTHER" id="PTHR11203:SF37">
    <property type="entry name" value="INTEGRATOR COMPLEX SUBUNIT 11"/>
    <property type="match status" value="1"/>
</dbReference>
<dbReference type="GO" id="GO:0004527">
    <property type="term" value="F:exonuclease activity"/>
    <property type="evidence" value="ECO:0007669"/>
    <property type="project" value="UniProtKB-KW"/>
</dbReference>
<evidence type="ECO:0000259" key="3">
    <source>
        <dbReference type="SMART" id="SM01027"/>
    </source>
</evidence>
<dbReference type="Pfam" id="PF10996">
    <property type="entry name" value="Beta-Casp"/>
    <property type="match status" value="1"/>
</dbReference>